<proteinExistence type="inferred from homology"/>
<keyword evidence="3 6" id="KW-0378">Hydrolase</keyword>
<dbReference type="Gene3D" id="2.130.10.120">
    <property type="entry name" value="Prolyl oligopeptidase, N-terminal domain"/>
    <property type="match status" value="1"/>
</dbReference>
<evidence type="ECO:0000256" key="5">
    <source>
        <dbReference type="ARBA" id="ARBA00045448"/>
    </source>
</evidence>
<dbReference type="GO" id="GO:0004252">
    <property type="term" value="F:serine-type endopeptidase activity"/>
    <property type="evidence" value="ECO:0007669"/>
    <property type="project" value="UniProtKB-UniRule"/>
</dbReference>
<accession>A0A7S3XWL6</accession>
<dbReference type="EC" id="3.4.21.-" evidence="6"/>
<dbReference type="InterPro" id="IPR002470">
    <property type="entry name" value="Peptidase_S9A"/>
</dbReference>
<dbReference type="EMBL" id="HBIU01028450">
    <property type="protein sequence ID" value="CAE0634376.1"/>
    <property type="molecule type" value="Transcribed_RNA"/>
</dbReference>
<gene>
    <name evidence="9" type="ORF">HAKA00212_LOCUS13093</name>
</gene>
<organism evidence="9">
    <name type="scientific">Heterosigma akashiwo</name>
    <name type="common">Chromophytic alga</name>
    <name type="synonym">Heterosigma carterae</name>
    <dbReference type="NCBI Taxonomy" id="2829"/>
    <lineage>
        <taxon>Eukaryota</taxon>
        <taxon>Sar</taxon>
        <taxon>Stramenopiles</taxon>
        <taxon>Ochrophyta</taxon>
        <taxon>Raphidophyceae</taxon>
        <taxon>Chattonellales</taxon>
        <taxon>Chattonellaceae</taxon>
        <taxon>Heterosigma</taxon>
    </lineage>
</organism>
<dbReference type="Gene3D" id="3.40.50.1820">
    <property type="entry name" value="alpha/beta hydrolase"/>
    <property type="match status" value="1"/>
</dbReference>
<dbReference type="AlphaFoldDB" id="A0A7S3XWL6"/>
<dbReference type="InterPro" id="IPR051543">
    <property type="entry name" value="Serine_Peptidase_S9A"/>
</dbReference>
<sequence length="666" mass="75077">MTAHLKGLQDQLYQEYLGHFKETDAKVPYKHGDYFYFSRTEQGKSYPIYCRSTEFGGPEQVILDVNQLAEGQKYCDVGDWSPDPKTHGILAYSVDFSGYETYEVLFKDLATGELLQDRIPNTSGSVEWGKDRGEVYYTTLDDAHRPYKLWRHRLGTPVAEDELLFTEEDEKFWSGIGKTDSGRFLVLSSGGKETSESHFIDLESGDRVLQPVAPRRHGVRYSVEHWGEDFFIVTNADDCTEYKLVKTPVVAPGAENWKDVFPYDPKTKVSYVSCFANHLVLSGRADGLKRFWVLNPRDLAQGKREIEMPEPIYSLSGSNNYVFDTDKFRFGYSSLTTPTSVFDYDLNQGTMECLKEEEVPNYERGLYTSERTMATARDGTRVMLSLVYRKDAYPQGKENGPMPVFLYSYGSYGHSIDPTFSFTRLSYLDRGVVFCIAHIRGGGEMGQYWYEKEGKYLTKKNTFNDFADSAEHLIQEGWTTSDKLAICGRSAGGLLIGATVNLRPDLFKIAVADVPFVDVMNTMCDPSIPLTVTEWEEWGNPNEEKYYQYMSEYSPYDNVGAKSYPFMLITGGLNDPRVAYWEPLKWAARLRARGTPAAAAADGGDGRRKNPVLVKIDMDSGHFSASDRYHYLRETAFEMAVVLDQLGAADLLPAASPPAPPAAAAP</sequence>
<dbReference type="Pfam" id="PF00326">
    <property type="entry name" value="Peptidase_S9"/>
    <property type="match status" value="1"/>
</dbReference>
<evidence type="ECO:0000259" key="8">
    <source>
        <dbReference type="Pfam" id="PF02897"/>
    </source>
</evidence>
<dbReference type="InterPro" id="IPR001375">
    <property type="entry name" value="Peptidase_S9_cat"/>
</dbReference>
<evidence type="ECO:0000256" key="1">
    <source>
        <dbReference type="ARBA" id="ARBA00005228"/>
    </source>
</evidence>
<keyword evidence="4 6" id="KW-0720">Serine protease</keyword>
<dbReference type="InterPro" id="IPR029058">
    <property type="entry name" value="AB_hydrolase_fold"/>
</dbReference>
<feature type="domain" description="Peptidase S9 prolyl oligopeptidase catalytic" evidence="7">
    <location>
        <begin position="419"/>
        <end position="646"/>
    </location>
</feature>
<evidence type="ECO:0000256" key="4">
    <source>
        <dbReference type="ARBA" id="ARBA00022825"/>
    </source>
</evidence>
<dbReference type="SUPFAM" id="SSF50993">
    <property type="entry name" value="Peptidase/esterase 'gauge' domain"/>
    <property type="match status" value="1"/>
</dbReference>
<dbReference type="PRINTS" id="PR00862">
    <property type="entry name" value="PROLIGOPTASE"/>
</dbReference>
<dbReference type="InterPro" id="IPR023302">
    <property type="entry name" value="Pept_S9A_N"/>
</dbReference>
<comment type="function">
    <text evidence="5">Serine peptidase whose precise substrate specificity remains unclear. Does not cleave peptides after a arginine or lysine residue. Regulates trans-Golgi network morphology and sorting by regulating the membrane binding of the AP-1 complex. May play a role in the regulation of synaptic vesicle exocytosis.</text>
</comment>
<reference evidence="9" key="1">
    <citation type="submission" date="2021-01" db="EMBL/GenBank/DDBJ databases">
        <authorList>
            <person name="Corre E."/>
            <person name="Pelletier E."/>
            <person name="Niang G."/>
            <person name="Scheremetjew M."/>
            <person name="Finn R."/>
            <person name="Kale V."/>
            <person name="Holt S."/>
            <person name="Cochrane G."/>
            <person name="Meng A."/>
            <person name="Brown T."/>
            <person name="Cohen L."/>
        </authorList>
    </citation>
    <scope>NUCLEOTIDE SEQUENCE</scope>
    <source>
        <strain evidence="9">CCMP3107</strain>
    </source>
</reference>
<feature type="domain" description="Peptidase S9A N-terminal" evidence="8">
    <location>
        <begin position="2"/>
        <end position="356"/>
    </location>
</feature>
<evidence type="ECO:0000256" key="6">
    <source>
        <dbReference type="RuleBase" id="RU368024"/>
    </source>
</evidence>
<evidence type="ECO:0000259" key="7">
    <source>
        <dbReference type="Pfam" id="PF00326"/>
    </source>
</evidence>
<dbReference type="PANTHER" id="PTHR11757:SF19">
    <property type="entry name" value="PROLYL ENDOPEPTIDASE-LIKE"/>
    <property type="match status" value="1"/>
</dbReference>
<comment type="similarity">
    <text evidence="1 6">Belongs to the peptidase S9A family.</text>
</comment>
<dbReference type="SUPFAM" id="SSF53474">
    <property type="entry name" value="alpha/beta-Hydrolases"/>
    <property type="match status" value="1"/>
</dbReference>
<evidence type="ECO:0000313" key="9">
    <source>
        <dbReference type="EMBL" id="CAE0634376.1"/>
    </source>
</evidence>
<dbReference type="GO" id="GO:0006508">
    <property type="term" value="P:proteolysis"/>
    <property type="evidence" value="ECO:0007669"/>
    <property type="project" value="UniProtKB-KW"/>
</dbReference>
<dbReference type="PANTHER" id="PTHR11757">
    <property type="entry name" value="PROTEASE FAMILY S9A OLIGOPEPTIDASE"/>
    <property type="match status" value="1"/>
</dbReference>
<evidence type="ECO:0000256" key="2">
    <source>
        <dbReference type="ARBA" id="ARBA00022670"/>
    </source>
</evidence>
<name>A0A7S3XWL6_HETAK</name>
<protein>
    <recommendedName>
        <fullName evidence="6">Prolyl endopeptidase</fullName>
        <ecNumber evidence="6">3.4.21.-</ecNumber>
    </recommendedName>
</protein>
<dbReference type="Pfam" id="PF02897">
    <property type="entry name" value="Peptidase_S9_N"/>
    <property type="match status" value="1"/>
</dbReference>
<keyword evidence="2 6" id="KW-0645">Protease</keyword>
<evidence type="ECO:0000256" key="3">
    <source>
        <dbReference type="ARBA" id="ARBA00022801"/>
    </source>
</evidence>